<name>A0ACB6ZX54_THEGA</name>
<reference evidence="1" key="1">
    <citation type="submission" date="2019-10" db="EMBL/GenBank/DDBJ databases">
        <authorList>
            <consortium name="DOE Joint Genome Institute"/>
            <person name="Kuo A."/>
            <person name="Miyauchi S."/>
            <person name="Kiss E."/>
            <person name="Drula E."/>
            <person name="Kohler A."/>
            <person name="Sanchez-Garcia M."/>
            <person name="Andreopoulos B."/>
            <person name="Barry K.W."/>
            <person name="Bonito G."/>
            <person name="Buee M."/>
            <person name="Carver A."/>
            <person name="Chen C."/>
            <person name="Cichocki N."/>
            <person name="Clum A."/>
            <person name="Culley D."/>
            <person name="Crous P.W."/>
            <person name="Fauchery L."/>
            <person name="Girlanda M."/>
            <person name="Hayes R."/>
            <person name="Keri Z."/>
            <person name="Labutti K."/>
            <person name="Lipzen A."/>
            <person name="Lombard V."/>
            <person name="Magnuson J."/>
            <person name="Maillard F."/>
            <person name="Morin E."/>
            <person name="Murat C."/>
            <person name="Nolan M."/>
            <person name="Ohm R."/>
            <person name="Pangilinan J."/>
            <person name="Pereira M."/>
            <person name="Perotto S."/>
            <person name="Peter M."/>
            <person name="Riley R."/>
            <person name="Sitrit Y."/>
            <person name="Stielow B."/>
            <person name="Szollosi G."/>
            <person name="Zifcakova L."/>
            <person name="Stursova M."/>
            <person name="Spatafora J.W."/>
            <person name="Tedersoo L."/>
            <person name="Vaario L.-M."/>
            <person name="Yamada A."/>
            <person name="Yan M."/>
            <person name="Wang P."/>
            <person name="Xu J."/>
            <person name="Bruns T."/>
            <person name="Baldrian P."/>
            <person name="Vilgalys R."/>
            <person name="Henrissat B."/>
            <person name="Grigoriev I.V."/>
            <person name="Hibbett D."/>
            <person name="Nagy L.G."/>
            <person name="Martin F.M."/>
        </authorList>
    </citation>
    <scope>NUCLEOTIDE SEQUENCE</scope>
    <source>
        <strain evidence="1">P2</strain>
    </source>
</reference>
<gene>
    <name evidence="1" type="ORF">BDM02DRAFT_3107135</name>
</gene>
<proteinExistence type="predicted"/>
<reference evidence="1" key="2">
    <citation type="journal article" date="2020" name="Nat. Commun.">
        <title>Large-scale genome sequencing of mycorrhizal fungi provides insights into the early evolution of symbiotic traits.</title>
        <authorList>
            <person name="Miyauchi S."/>
            <person name="Kiss E."/>
            <person name="Kuo A."/>
            <person name="Drula E."/>
            <person name="Kohler A."/>
            <person name="Sanchez-Garcia M."/>
            <person name="Morin E."/>
            <person name="Andreopoulos B."/>
            <person name="Barry K.W."/>
            <person name="Bonito G."/>
            <person name="Buee M."/>
            <person name="Carver A."/>
            <person name="Chen C."/>
            <person name="Cichocki N."/>
            <person name="Clum A."/>
            <person name="Culley D."/>
            <person name="Crous P.W."/>
            <person name="Fauchery L."/>
            <person name="Girlanda M."/>
            <person name="Hayes R.D."/>
            <person name="Keri Z."/>
            <person name="LaButti K."/>
            <person name="Lipzen A."/>
            <person name="Lombard V."/>
            <person name="Magnuson J."/>
            <person name="Maillard F."/>
            <person name="Murat C."/>
            <person name="Nolan M."/>
            <person name="Ohm R.A."/>
            <person name="Pangilinan J."/>
            <person name="Pereira M.F."/>
            <person name="Perotto S."/>
            <person name="Peter M."/>
            <person name="Pfister S."/>
            <person name="Riley R."/>
            <person name="Sitrit Y."/>
            <person name="Stielow J.B."/>
            <person name="Szollosi G."/>
            <person name="Zifcakova L."/>
            <person name="Stursova M."/>
            <person name="Spatafora J.W."/>
            <person name="Tedersoo L."/>
            <person name="Vaario L.M."/>
            <person name="Yamada A."/>
            <person name="Yan M."/>
            <person name="Wang P."/>
            <person name="Xu J."/>
            <person name="Bruns T."/>
            <person name="Baldrian P."/>
            <person name="Vilgalys R."/>
            <person name="Dunand C."/>
            <person name="Henrissat B."/>
            <person name="Grigoriev I.V."/>
            <person name="Hibbett D."/>
            <person name="Nagy L.G."/>
            <person name="Martin F.M."/>
        </authorList>
    </citation>
    <scope>NUCLEOTIDE SEQUENCE</scope>
    <source>
        <strain evidence="1">P2</strain>
    </source>
</reference>
<evidence type="ECO:0000313" key="2">
    <source>
        <dbReference type="Proteomes" id="UP000886501"/>
    </source>
</evidence>
<accession>A0ACB6ZX54</accession>
<organism evidence="1 2">
    <name type="scientific">Thelephora ganbajun</name>
    <name type="common">Ganba fungus</name>
    <dbReference type="NCBI Taxonomy" id="370292"/>
    <lineage>
        <taxon>Eukaryota</taxon>
        <taxon>Fungi</taxon>
        <taxon>Dikarya</taxon>
        <taxon>Basidiomycota</taxon>
        <taxon>Agaricomycotina</taxon>
        <taxon>Agaricomycetes</taxon>
        <taxon>Thelephorales</taxon>
        <taxon>Thelephoraceae</taxon>
        <taxon>Thelephora</taxon>
    </lineage>
</organism>
<keyword evidence="2" id="KW-1185">Reference proteome</keyword>
<dbReference type="Proteomes" id="UP000886501">
    <property type="component" value="Unassembled WGS sequence"/>
</dbReference>
<dbReference type="EMBL" id="MU117962">
    <property type="protein sequence ID" value="KAF9653958.1"/>
    <property type="molecule type" value="Genomic_DNA"/>
</dbReference>
<comment type="caution">
    <text evidence="1">The sequence shown here is derived from an EMBL/GenBank/DDBJ whole genome shotgun (WGS) entry which is preliminary data.</text>
</comment>
<sequence length="108" mass="11702">MADRGSLKTSGAQVQFVFQHFDLEKVVVIGDPLPEDPDVPGRVVNGQRGKRSREVPSGYLPGHCKRMLGKRCGDVSTGVSVDLVEEWVVERTKGLVFEDAVPGIIAGK</sequence>
<protein>
    <submittedName>
        <fullName evidence="1">Uncharacterized protein</fullName>
    </submittedName>
</protein>
<evidence type="ECO:0000313" key="1">
    <source>
        <dbReference type="EMBL" id="KAF9653958.1"/>
    </source>
</evidence>